<accession>A0ABR8UA80</accession>
<evidence type="ECO:0000256" key="1">
    <source>
        <dbReference type="SAM" id="Coils"/>
    </source>
</evidence>
<reference evidence="2 3" key="1">
    <citation type="submission" date="2020-08" db="EMBL/GenBank/DDBJ databases">
        <title>A Genomic Blueprint of the Chicken Gut Microbiome.</title>
        <authorList>
            <person name="Gilroy R."/>
            <person name="Ravi A."/>
            <person name="Getino M."/>
            <person name="Pursley I."/>
            <person name="Horton D.L."/>
            <person name="Alikhan N.-F."/>
            <person name="Baker D."/>
            <person name="Gharbi K."/>
            <person name="Hall N."/>
            <person name="Watson M."/>
            <person name="Adriaenssens E.M."/>
            <person name="Foster-Nyarko E."/>
            <person name="Jarju S."/>
            <person name="Secka A."/>
            <person name="Antonio M."/>
            <person name="Oren A."/>
            <person name="Chaudhuri R."/>
            <person name="La Ragione R.M."/>
            <person name="Hildebrand F."/>
            <person name="Pallen M.J."/>
        </authorList>
    </citation>
    <scope>NUCLEOTIDE SEQUENCE [LARGE SCALE GENOMIC DNA]</scope>
    <source>
        <strain evidence="2 3">Sa2YVA2</strain>
    </source>
</reference>
<evidence type="ECO:0000313" key="2">
    <source>
        <dbReference type="EMBL" id="MBD7984613.1"/>
    </source>
</evidence>
<evidence type="ECO:0008006" key="4">
    <source>
        <dbReference type="Google" id="ProtNLM"/>
    </source>
</evidence>
<sequence length="53" mass="6357">MDKMEKKLIRMELQIGELIRIIANLNERINDLEENERVSNRISFLANRETSRL</sequence>
<protein>
    <recommendedName>
        <fullName evidence="4">Degradation enzyme regulation protein DegQ</fullName>
    </recommendedName>
</protein>
<dbReference type="EMBL" id="JACSQN010000006">
    <property type="protein sequence ID" value="MBD7984613.1"/>
    <property type="molecule type" value="Genomic_DNA"/>
</dbReference>
<dbReference type="Proteomes" id="UP000626786">
    <property type="component" value="Unassembled WGS sequence"/>
</dbReference>
<proteinExistence type="predicted"/>
<keyword evidence="1" id="KW-0175">Coiled coil</keyword>
<comment type="caution">
    <text evidence="2">The sequence shown here is derived from an EMBL/GenBank/DDBJ whole genome shotgun (WGS) entry which is preliminary data.</text>
</comment>
<keyword evidence="3" id="KW-1185">Reference proteome</keyword>
<gene>
    <name evidence="2" type="ORF">H9649_08480</name>
</gene>
<dbReference type="RefSeq" id="WP_191694393.1">
    <property type="nucleotide sequence ID" value="NZ_JACSQN010000006.1"/>
</dbReference>
<organism evidence="2 3">
    <name type="scientific">Sporosarcina quadrami</name>
    <dbReference type="NCBI Taxonomy" id="2762234"/>
    <lineage>
        <taxon>Bacteria</taxon>
        <taxon>Bacillati</taxon>
        <taxon>Bacillota</taxon>
        <taxon>Bacilli</taxon>
        <taxon>Bacillales</taxon>
        <taxon>Caryophanaceae</taxon>
        <taxon>Sporosarcina</taxon>
    </lineage>
</organism>
<name>A0ABR8UA80_9BACL</name>
<feature type="coiled-coil region" evidence="1">
    <location>
        <begin position="1"/>
        <end position="42"/>
    </location>
</feature>
<evidence type="ECO:0000313" key="3">
    <source>
        <dbReference type="Proteomes" id="UP000626786"/>
    </source>
</evidence>